<comment type="caution">
    <text evidence="1">The sequence shown here is derived from an EMBL/GenBank/DDBJ whole genome shotgun (WGS) entry which is preliminary data.</text>
</comment>
<dbReference type="EMBL" id="BAABME010001108">
    <property type="protein sequence ID" value="GAA0147617.1"/>
    <property type="molecule type" value="Genomic_DNA"/>
</dbReference>
<evidence type="ECO:0000313" key="1">
    <source>
        <dbReference type="EMBL" id="GAA0147617.1"/>
    </source>
</evidence>
<organism evidence="1 2">
    <name type="scientific">Lithospermum erythrorhizon</name>
    <name type="common">Purple gromwell</name>
    <name type="synonym">Lithospermum officinale var. erythrorhizon</name>
    <dbReference type="NCBI Taxonomy" id="34254"/>
    <lineage>
        <taxon>Eukaryota</taxon>
        <taxon>Viridiplantae</taxon>
        <taxon>Streptophyta</taxon>
        <taxon>Embryophyta</taxon>
        <taxon>Tracheophyta</taxon>
        <taxon>Spermatophyta</taxon>
        <taxon>Magnoliopsida</taxon>
        <taxon>eudicotyledons</taxon>
        <taxon>Gunneridae</taxon>
        <taxon>Pentapetalae</taxon>
        <taxon>asterids</taxon>
        <taxon>lamiids</taxon>
        <taxon>Boraginales</taxon>
        <taxon>Boraginaceae</taxon>
        <taxon>Boraginoideae</taxon>
        <taxon>Lithospermeae</taxon>
        <taxon>Lithospermum</taxon>
    </lineage>
</organism>
<dbReference type="InterPro" id="IPR027417">
    <property type="entry name" value="P-loop_NTPase"/>
</dbReference>
<proteinExistence type="predicted"/>
<dbReference type="AlphaFoldDB" id="A0AAV3P963"/>
<sequence length="127" mass="14325">MTINKSQGQTLSYVGLYLKQPVFCHGQLYVALSRVKTGKDVKVLVNPHTCRDPGTEYIANVIYNEVLEKIRTDTQRWTARITITKEIPVPTCSTGSDLKLKRYVFTEGNQTTSSIFGDLINVYSHVL</sequence>
<protein>
    <submittedName>
        <fullName evidence="1">Uncharacterized protein</fullName>
    </submittedName>
</protein>
<evidence type="ECO:0000313" key="2">
    <source>
        <dbReference type="Proteomes" id="UP001454036"/>
    </source>
</evidence>
<accession>A0AAV3P963</accession>
<name>A0AAV3P963_LITER</name>
<gene>
    <name evidence="1" type="ORF">LIER_07273</name>
</gene>
<dbReference type="SUPFAM" id="SSF52540">
    <property type="entry name" value="P-loop containing nucleoside triphosphate hydrolases"/>
    <property type="match status" value="1"/>
</dbReference>
<dbReference type="Proteomes" id="UP001454036">
    <property type="component" value="Unassembled WGS sequence"/>
</dbReference>
<keyword evidence="2" id="KW-1185">Reference proteome</keyword>
<reference evidence="1 2" key="1">
    <citation type="submission" date="2024-01" db="EMBL/GenBank/DDBJ databases">
        <title>The complete chloroplast genome sequence of Lithospermum erythrorhizon: insights into the phylogenetic relationship among Boraginaceae species and the maternal lineages of purple gromwells.</title>
        <authorList>
            <person name="Okada T."/>
            <person name="Watanabe K."/>
        </authorList>
    </citation>
    <scope>NUCLEOTIDE SEQUENCE [LARGE SCALE GENOMIC DNA]</scope>
</reference>